<dbReference type="InterPro" id="IPR050687">
    <property type="entry name" value="Dynein_IC"/>
</dbReference>
<dbReference type="InterPro" id="IPR015943">
    <property type="entry name" value="WD40/YVTN_repeat-like_dom_sf"/>
</dbReference>
<dbReference type="InterPro" id="IPR001680">
    <property type="entry name" value="WD40_rpt"/>
</dbReference>
<comment type="similarity">
    <text evidence="2">Belongs to the dynein intermediate chain family.</text>
</comment>
<evidence type="ECO:0000256" key="1">
    <source>
        <dbReference type="ARBA" id="ARBA00004430"/>
    </source>
</evidence>
<keyword evidence="4" id="KW-0853">WD repeat</keyword>
<evidence type="ECO:0000256" key="7">
    <source>
        <dbReference type="ARBA" id="ARBA00023017"/>
    </source>
</evidence>
<proteinExistence type="inferred from homology"/>
<dbReference type="PANTHER" id="PTHR12442">
    <property type="entry name" value="DYNEIN INTERMEDIATE CHAIN"/>
    <property type="match status" value="1"/>
</dbReference>
<evidence type="ECO:0000256" key="10">
    <source>
        <dbReference type="ARBA" id="ARBA00023212"/>
    </source>
</evidence>
<reference evidence="12 13" key="1">
    <citation type="submission" date="2024-08" db="EMBL/GenBank/DDBJ databases">
        <authorList>
            <person name="Will J Nash"/>
            <person name="Angela Man"/>
            <person name="Seanna McTaggart"/>
            <person name="Kendall Baker"/>
            <person name="Tom Barker"/>
            <person name="Leah Catchpole"/>
            <person name="Alex Durrant"/>
            <person name="Karim Gharbi"/>
            <person name="Naomi Irish"/>
            <person name="Gemy Kaithakottil"/>
            <person name="Debby Ku"/>
            <person name="Aaliyah Providence"/>
            <person name="Felix Shaw"/>
            <person name="David Swarbreck"/>
            <person name="Chris Watkins"/>
            <person name="Ann M. McCartney"/>
            <person name="Giulio Formenti"/>
            <person name="Alice Mouton"/>
            <person name="Noel Vella"/>
            <person name="Bjorn M von Reumont"/>
            <person name="Adriana Vella"/>
            <person name="Wilfried Haerty"/>
        </authorList>
    </citation>
    <scope>NUCLEOTIDE SEQUENCE [LARGE SCALE GENOMIC DNA]</scope>
</reference>
<dbReference type="InterPro" id="IPR036322">
    <property type="entry name" value="WD40_repeat_dom_sf"/>
</dbReference>
<dbReference type="SUPFAM" id="SSF50978">
    <property type="entry name" value="WD40 repeat-like"/>
    <property type="match status" value="1"/>
</dbReference>
<evidence type="ECO:0000256" key="8">
    <source>
        <dbReference type="ARBA" id="ARBA00023069"/>
    </source>
</evidence>
<evidence type="ECO:0000256" key="3">
    <source>
        <dbReference type="ARBA" id="ARBA00022490"/>
    </source>
</evidence>
<comment type="caution">
    <text evidence="12">The sequence shown here is derived from an EMBL/GenBank/DDBJ whole genome shotgun (WGS) entry which is preliminary data.</text>
</comment>
<sequence>MKNINVQYTYTKKRLQFGKQCNFTNCQKVEVDIKPHIGYTNNYIHIDPVTQGTQCSKIYSVHKVNTNTATFKDNGMYHSEGGWPKDLNAKDTEQTVRYKRKIEKDELYIHTMLQLLPPMEQYILQNNACNIYEQYFSYMEPISLVQRAHSRTVNVYRDILPIKRQITHLSWSPDQGNRFAASYCNTEKAINDSSESYIWDVENPNTPCIILKPFCPILTLEYNPKDSNILISGLLTGQVACWDIRKGSEPNETSLVEFSHKDFCNEVLWINSKTGTEFFSASKDGQIMWWDIRKLQMPTETLVINLYKPDDQNIDNATGISALQFESSMGTRFMCGLENGIVISGNRKGKTPSEKLATRFKTQYGSVISLERNPTFVKNFLTVGDWTARIWSEDCKESCIAWTPGHRDFLMGGAWSVTRFSVLFLIKMDGTLDVWDLLIQQDSPVLSVKVCDEVLTYIKPHEQGQLAAIANKKGTTFLLEFSEALTTNKKNDKLLFTAFLDRETRREKVIEAKNREQRLKMKSIRNTNIDIEYSKIDEKDSRCPNLNVNNLILTHCEEEYENAIKDELEKEEAKNNEIIE</sequence>
<evidence type="ECO:0000256" key="2">
    <source>
        <dbReference type="ARBA" id="ARBA00011059"/>
    </source>
</evidence>
<keyword evidence="3" id="KW-0963">Cytoplasm</keyword>
<name>A0ABP1NRE9_XYLVO</name>
<dbReference type="EMBL" id="CAXAJV020001293">
    <property type="protein sequence ID" value="CAL7943599.1"/>
    <property type="molecule type" value="Genomic_DNA"/>
</dbReference>
<evidence type="ECO:0000313" key="12">
    <source>
        <dbReference type="EMBL" id="CAL7943599.1"/>
    </source>
</evidence>
<comment type="subcellular location">
    <subcellularLocation>
        <location evidence="1">Cytoplasm</location>
        <location evidence="1">Cytoskeleton</location>
        <location evidence="1">Cilium axoneme</location>
    </subcellularLocation>
</comment>
<evidence type="ECO:0000256" key="11">
    <source>
        <dbReference type="ARBA" id="ARBA00023273"/>
    </source>
</evidence>
<keyword evidence="9" id="KW-0505">Motor protein</keyword>
<keyword evidence="13" id="KW-1185">Reference proteome</keyword>
<keyword evidence="10" id="KW-0206">Cytoskeleton</keyword>
<accession>A0ABP1NRE9</accession>
<keyword evidence="11" id="KW-0966">Cell projection</keyword>
<evidence type="ECO:0000256" key="6">
    <source>
        <dbReference type="ARBA" id="ARBA00022737"/>
    </source>
</evidence>
<evidence type="ECO:0008006" key="14">
    <source>
        <dbReference type="Google" id="ProtNLM"/>
    </source>
</evidence>
<protein>
    <recommendedName>
        <fullName evidence="14">Dynein intermediate chain 2, axonemal</fullName>
    </recommendedName>
</protein>
<keyword evidence="5" id="KW-0493">Microtubule</keyword>
<gene>
    <name evidence="12" type="ORF">XYLVIOL_LOCUS6186</name>
</gene>
<evidence type="ECO:0000256" key="4">
    <source>
        <dbReference type="ARBA" id="ARBA00022574"/>
    </source>
</evidence>
<dbReference type="SMART" id="SM00320">
    <property type="entry name" value="WD40"/>
    <property type="match status" value="5"/>
</dbReference>
<dbReference type="Gene3D" id="2.130.10.10">
    <property type="entry name" value="YVTN repeat-like/Quinoprotein amine dehydrogenase"/>
    <property type="match status" value="2"/>
</dbReference>
<dbReference type="Proteomes" id="UP001642520">
    <property type="component" value="Unassembled WGS sequence"/>
</dbReference>
<keyword evidence="7" id="KW-0243">Dynein</keyword>
<keyword evidence="8" id="KW-0969">Cilium</keyword>
<evidence type="ECO:0000256" key="9">
    <source>
        <dbReference type="ARBA" id="ARBA00023175"/>
    </source>
</evidence>
<keyword evidence="6" id="KW-0677">Repeat</keyword>
<evidence type="ECO:0000313" key="13">
    <source>
        <dbReference type="Proteomes" id="UP001642520"/>
    </source>
</evidence>
<organism evidence="12 13">
    <name type="scientific">Xylocopa violacea</name>
    <name type="common">Violet carpenter bee</name>
    <name type="synonym">Apis violacea</name>
    <dbReference type="NCBI Taxonomy" id="135666"/>
    <lineage>
        <taxon>Eukaryota</taxon>
        <taxon>Metazoa</taxon>
        <taxon>Ecdysozoa</taxon>
        <taxon>Arthropoda</taxon>
        <taxon>Hexapoda</taxon>
        <taxon>Insecta</taxon>
        <taxon>Pterygota</taxon>
        <taxon>Neoptera</taxon>
        <taxon>Endopterygota</taxon>
        <taxon>Hymenoptera</taxon>
        <taxon>Apocrita</taxon>
        <taxon>Aculeata</taxon>
        <taxon>Apoidea</taxon>
        <taxon>Anthophila</taxon>
        <taxon>Apidae</taxon>
        <taxon>Xylocopa</taxon>
        <taxon>Xylocopa</taxon>
    </lineage>
</organism>
<dbReference type="PANTHER" id="PTHR12442:SF7">
    <property type="entry name" value="DYNEIN AXONEMAL INTERMEDIATE CHAIN 2"/>
    <property type="match status" value="1"/>
</dbReference>
<evidence type="ECO:0000256" key="5">
    <source>
        <dbReference type="ARBA" id="ARBA00022701"/>
    </source>
</evidence>